<keyword evidence="5" id="KW-1185">Reference proteome</keyword>
<comment type="caution">
    <text evidence="4">The sequence shown here is derived from an EMBL/GenBank/DDBJ whole genome shotgun (WGS) entry which is preliminary data.</text>
</comment>
<keyword evidence="3" id="KW-0732">Signal</keyword>
<accession>A0ABR1LUB6</accession>
<feature type="transmembrane region" description="Helical" evidence="2">
    <location>
        <begin position="205"/>
        <end position="226"/>
    </location>
</feature>
<feature type="signal peptide" evidence="3">
    <location>
        <begin position="1"/>
        <end position="18"/>
    </location>
</feature>
<keyword evidence="2" id="KW-1133">Transmembrane helix</keyword>
<organism evidence="4 5">
    <name type="scientific">Phyllosticta citribraziliensis</name>
    <dbReference type="NCBI Taxonomy" id="989973"/>
    <lineage>
        <taxon>Eukaryota</taxon>
        <taxon>Fungi</taxon>
        <taxon>Dikarya</taxon>
        <taxon>Ascomycota</taxon>
        <taxon>Pezizomycotina</taxon>
        <taxon>Dothideomycetes</taxon>
        <taxon>Dothideomycetes incertae sedis</taxon>
        <taxon>Botryosphaeriales</taxon>
        <taxon>Phyllostictaceae</taxon>
        <taxon>Phyllosticta</taxon>
    </lineage>
</organism>
<keyword evidence="2" id="KW-0812">Transmembrane</keyword>
<dbReference type="Proteomes" id="UP001360953">
    <property type="component" value="Unassembled WGS sequence"/>
</dbReference>
<evidence type="ECO:0000256" key="2">
    <source>
        <dbReference type="SAM" id="Phobius"/>
    </source>
</evidence>
<evidence type="ECO:0000313" key="4">
    <source>
        <dbReference type="EMBL" id="KAK7538746.1"/>
    </source>
</evidence>
<keyword evidence="2" id="KW-0472">Membrane</keyword>
<proteinExistence type="predicted"/>
<feature type="compositionally biased region" description="Basic and acidic residues" evidence="1">
    <location>
        <begin position="262"/>
        <end position="275"/>
    </location>
</feature>
<dbReference type="GeneID" id="92028417"/>
<protein>
    <submittedName>
        <fullName evidence="4">Uncharacterized protein</fullName>
    </submittedName>
</protein>
<sequence length="283" mass="29827">MVPSIFLVLSLLSFTALAASVEEATCYFPNKGIDTAGYVCNVTAAANGEGSACCLHDDACYENGTCYQDWSGISYRRSCTDKDWRSGNCPDFCLNDGFSGDYARITQCITDTAASCCVGNGSESCCDGNTTNYFTWRPGYIKAVLSGDGTNRLGPYVSVDGTSSGATTTSAAIAASTAAASAASAATATCESSGQNSKGKTAATVASGFFGVAFAMSFGAMMAFWMKYSRERALRMQGQQMLDQVPVPQNRMEPCPLLELSGPERSELDARELPKHNGQSGYP</sequence>
<dbReference type="EMBL" id="JBBPEH010000005">
    <property type="protein sequence ID" value="KAK7538746.1"/>
    <property type="molecule type" value="Genomic_DNA"/>
</dbReference>
<feature type="region of interest" description="Disordered" evidence="1">
    <location>
        <begin position="245"/>
        <end position="283"/>
    </location>
</feature>
<evidence type="ECO:0000256" key="3">
    <source>
        <dbReference type="SAM" id="SignalP"/>
    </source>
</evidence>
<reference evidence="4 5" key="1">
    <citation type="submission" date="2024-04" db="EMBL/GenBank/DDBJ databases">
        <title>Phyllosticta paracitricarpa is synonymous to the EU quarantine fungus P. citricarpa based on phylogenomic analyses.</title>
        <authorList>
            <consortium name="Lawrence Berkeley National Laboratory"/>
            <person name="Van ingen-buijs V.A."/>
            <person name="Van westerhoven A.C."/>
            <person name="Haridas S."/>
            <person name="Skiadas P."/>
            <person name="Martin F."/>
            <person name="Groenewald J.Z."/>
            <person name="Crous P.W."/>
            <person name="Seidl M.F."/>
        </authorList>
    </citation>
    <scope>NUCLEOTIDE SEQUENCE [LARGE SCALE GENOMIC DNA]</scope>
    <source>
        <strain evidence="4 5">CPC 17464</strain>
    </source>
</reference>
<feature type="chain" id="PRO_5045164740" evidence="3">
    <location>
        <begin position="19"/>
        <end position="283"/>
    </location>
</feature>
<evidence type="ECO:0000256" key="1">
    <source>
        <dbReference type="SAM" id="MobiDB-lite"/>
    </source>
</evidence>
<evidence type="ECO:0000313" key="5">
    <source>
        <dbReference type="Proteomes" id="UP001360953"/>
    </source>
</evidence>
<gene>
    <name evidence="4" type="ORF">J3D65DRAFT_343440</name>
</gene>
<name>A0ABR1LUB6_9PEZI</name>
<dbReference type="RefSeq" id="XP_066656433.1">
    <property type="nucleotide sequence ID" value="XM_066795511.1"/>
</dbReference>